<dbReference type="Pfam" id="PF13439">
    <property type="entry name" value="Glyco_transf_4"/>
    <property type="match status" value="1"/>
</dbReference>
<dbReference type="InterPro" id="IPR001296">
    <property type="entry name" value="Glyco_trans_1"/>
</dbReference>
<dbReference type="InterPro" id="IPR028098">
    <property type="entry name" value="Glyco_trans_4-like_N"/>
</dbReference>
<evidence type="ECO:0000313" key="4">
    <source>
        <dbReference type="Proteomes" id="UP000229816"/>
    </source>
</evidence>
<protein>
    <submittedName>
        <fullName evidence="3">Glycosyltransferase family 4 protein</fullName>
    </submittedName>
</protein>
<dbReference type="GO" id="GO:0016757">
    <property type="term" value="F:glycosyltransferase activity"/>
    <property type="evidence" value="ECO:0007669"/>
    <property type="project" value="InterPro"/>
</dbReference>
<dbReference type="EMBL" id="PFSF01000061">
    <property type="protein sequence ID" value="PJC27959.1"/>
    <property type="molecule type" value="Genomic_DNA"/>
</dbReference>
<keyword evidence="3" id="KW-0808">Transferase</keyword>
<evidence type="ECO:0000259" key="1">
    <source>
        <dbReference type="Pfam" id="PF00534"/>
    </source>
</evidence>
<dbReference type="Proteomes" id="UP000229816">
    <property type="component" value="Unassembled WGS sequence"/>
</dbReference>
<comment type="caution">
    <text evidence="3">The sequence shown here is derived from an EMBL/GenBank/DDBJ whole genome shotgun (WGS) entry which is preliminary data.</text>
</comment>
<dbReference type="SUPFAM" id="SSF53756">
    <property type="entry name" value="UDP-Glycosyltransferase/glycogen phosphorylase"/>
    <property type="match status" value="1"/>
</dbReference>
<dbReference type="AlphaFoldDB" id="A0A2M8ES85"/>
<proteinExistence type="predicted"/>
<evidence type="ECO:0000313" key="3">
    <source>
        <dbReference type="EMBL" id="PJC27959.1"/>
    </source>
</evidence>
<accession>A0A2M8ES85</accession>
<dbReference type="PANTHER" id="PTHR45947:SF3">
    <property type="entry name" value="SULFOQUINOVOSYL TRANSFERASE SQD2"/>
    <property type="match status" value="1"/>
</dbReference>
<dbReference type="Pfam" id="PF00534">
    <property type="entry name" value="Glycos_transf_1"/>
    <property type="match status" value="1"/>
</dbReference>
<gene>
    <name evidence="3" type="ORF">CO054_02750</name>
</gene>
<dbReference type="PANTHER" id="PTHR45947">
    <property type="entry name" value="SULFOQUINOVOSYL TRANSFERASE SQD2"/>
    <property type="match status" value="1"/>
</dbReference>
<name>A0A2M8ES85_9BACT</name>
<feature type="domain" description="Glycosyl transferase family 1" evidence="1">
    <location>
        <begin position="197"/>
        <end position="340"/>
    </location>
</feature>
<organism evidence="3 4">
    <name type="scientific">Candidatus Shapirobacteria bacterium CG_4_9_14_0_2_um_filter_39_11</name>
    <dbReference type="NCBI Taxonomy" id="1974478"/>
    <lineage>
        <taxon>Bacteria</taxon>
        <taxon>Candidatus Shapironibacteriota</taxon>
    </lineage>
</organism>
<feature type="domain" description="Glycosyltransferase subfamily 4-like N-terminal" evidence="2">
    <location>
        <begin position="13"/>
        <end position="184"/>
    </location>
</feature>
<dbReference type="InterPro" id="IPR050194">
    <property type="entry name" value="Glycosyltransferase_grp1"/>
</dbReference>
<dbReference type="Gene3D" id="3.40.50.2000">
    <property type="entry name" value="Glycogen Phosphorylase B"/>
    <property type="match status" value="2"/>
</dbReference>
<sequence>MKVALVYDRVNKIGGAERVLEALHEIFPDAPLYTAVYNPKTAPWAEKFNVIPSFLNKFPFAKRSHEVYPWLTPLAFESFDFSEFEVVISVTSEAAKGIITKPKTLHICYCLTPTRYLWSGYEDYFKNEVFRFFTKPVVSYLRRWDKIAAQRPDVFVAISKNVQQRIKKYYGRDSEVIYPPVDIDKFPISNSQFPIGEYFLIVSRLVPYKKVNIAIQAFNKLGLPLKVVGTGREMGRLKRMAKKNIEFLGQLTDFQLLSYYQRCQAVVFPQEEDFGLVPLEAQACGKPVIAYRAGGALETVIERKTGEFFDKQTPENLEEIVKKFKPEKYKPEDCRQNALKFDIKIFKKKWKTYLKNISTS</sequence>
<reference evidence="4" key="1">
    <citation type="submission" date="2017-09" db="EMBL/GenBank/DDBJ databases">
        <title>Depth-based differentiation of microbial function through sediment-hosted aquifers and enrichment of novel symbionts in the deep terrestrial subsurface.</title>
        <authorList>
            <person name="Probst A.J."/>
            <person name="Ladd B."/>
            <person name="Jarett J.K."/>
            <person name="Geller-Mcgrath D.E."/>
            <person name="Sieber C.M.K."/>
            <person name="Emerson J.B."/>
            <person name="Anantharaman K."/>
            <person name="Thomas B.C."/>
            <person name="Malmstrom R."/>
            <person name="Stieglmeier M."/>
            <person name="Klingl A."/>
            <person name="Woyke T."/>
            <person name="Ryan C.M."/>
            <person name="Banfield J.F."/>
        </authorList>
    </citation>
    <scope>NUCLEOTIDE SEQUENCE [LARGE SCALE GENOMIC DNA]</scope>
</reference>
<evidence type="ECO:0000259" key="2">
    <source>
        <dbReference type="Pfam" id="PF13439"/>
    </source>
</evidence>